<comment type="caution">
    <text evidence="2">The sequence shown here is derived from an EMBL/GenBank/DDBJ whole genome shotgun (WGS) entry which is preliminary data.</text>
</comment>
<feature type="region of interest" description="Disordered" evidence="1">
    <location>
        <begin position="1"/>
        <end position="58"/>
    </location>
</feature>
<evidence type="ECO:0000313" key="3">
    <source>
        <dbReference type="Proteomes" id="UP000023435"/>
    </source>
</evidence>
<organism evidence="2 3">
    <name type="scientific">Lysobacter capsici AZ78</name>
    <dbReference type="NCBI Taxonomy" id="1444315"/>
    <lineage>
        <taxon>Bacteria</taxon>
        <taxon>Pseudomonadati</taxon>
        <taxon>Pseudomonadota</taxon>
        <taxon>Gammaproteobacteria</taxon>
        <taxon>Lysobacterales</taxon>
        <taxon>Lysobacteraceae</taxon>
        <taxon>Lysobacter</taxon>
    </lineage>
</organism>
<evidence type="ECO:0000256" key="1">
    <source>
        <dbReference type="SAM" id="MobiDB-lite"/>
    </source>
</evidence>
<keyword evidence="3" id="KW-1185">Reference proteome</keyword>
<gene>
    <name evidence="2" type="ORF">AZ78_4085</name>
</gene>
<feature type="region of interest" description="Disordered" evidence="1">
    <location>
        <begin position="83"/>
        <end position="103"/>
    </location>
</feature>
<dbReference type="EMBL" id="JAJA02000001">
    <property type="protein sequence ID" value="KWS06529.1"/>
    <property type="molecule type" value="Genomic_DNA"/>
</dbReference>
<reference evidence="2 3" key="1">
    <citation type="journal article" date="2014" name="Genome Announc.">
        <title>Draft Genome Sequence of Lysobacter capsici AZ78, a Bacterium Antagonistic to Plant-Pathogenic Oomycetes.</title>
        <authorList>
            <person name="Puopolo G."/>
            <person name="Sonego P."/>
            <person name="Engelen K."/>
            <person name="Pertot I."/>
        </authorList>
    </citation>
    <scope>NUCLEOTIDE SEQUENCE [LARGE SCALE GENOMIC DNA]</scope>
    <source>
        <strain evidence="2 3">AZ78</strain>
    </source>
</reference>
<dbReference type="Proteomes" id="UP000023435">
    <property type="component" value="Unassembled WGS sequence"/>
</dbReference>
<accession>A0A108UCN9</accession>
<name>A0A108UCN9_9GAMM</name>
<evidence type="ECO:0000313" key="2">
    <source>
        <dbReference type="EMBL" id="KWS06529.1"/>
    </source>
</evidence>
<proteinExistence type="predicted"/>
<dbReference type="AlphaFoldDB" id="A0A108UCN9"/>
<sequence length="128" mass="13840">MRICPAPLPLAASEGSARPRRCPQGECGCERRRGHRRDARPHPSPLPLNGRGSSDKGELRRLCESFSRLREKVPEGRMRAWALRDDRRGASPHPSPLPQAGEGAAINANCVGFANPSPACGRRCPKGG</sequence>
<protein>
    <submittedName>
        <fullName evidence="2">Uncharacterized protein</fullName>
    </submittedName>
</protein>